<dbReference type="SUPFAM" id="SSF52402">
    <property type="entry name" value="Adenine nucleotide alpha hydrolases-like"/>
    <property type="match status" value="1"/>
</dbReference>
<dbReference type="Proteomes" id="UP000183926">
    <property type="component" value="Unassembled WGS sequence"/>
</dbReference>
<organism evidence="2 3">
    <name type="scientific">Nitrosomonas eutropha</name>
    <dbReference type="NCBI Taxonomy" id="916"/>
    <lineage>
        <taxon>Bacteria</taxon>
        <taxon>Pseudomonadati</taxon>
        <taxon>Pseudomonadota</taxon>
        <taxon>Betaproteobacteria</taxon>
        <taxon>Nitrosomonadales</taxon>
        <taxon>Nitrosomonadaceae</taxon>
        <taxon>Nitrosomonas</taxon>
    </lineage>
</organism>
<dbReference type="RefSeq" id="WP_074928075.1">
    <property type="nucleotide sequence ID" value="NZ_FPBL01000004.1"/>
</dbReference>
<dbReference type="EMBL" id="FPBL01000004">
    <property type="protein sequence ID" value="SFU57140.1"/>
    <property type="molecule type" value="Genomic_DNA"/>
</dbReference>
<protein>
    <submittedName>
        <fullName evidence="2">MJ0570-related uncharacterized domain-containing protein</fullName>
    </submittedName>
</protein>
<reference evidence="2 3" key="1">
    <citation type="submission" date="2016-10" db="EMBL/GenBank/DDBJ databases">
        <authorList>
            <person name="de Groot N.N."/>
        </authorList>
    </citation>
    <scope>NUCLEOTIDE SEQUENCE [LARGE SCALE GENOMIC DNA]</scope>
    <source>
        <strain evidence="2 3">Nm24</strain>
    </source>
</reference>
<dbReference type="InterPro" id="IPR002761">
    <property type="entry name" value="Diphthami_syn_dom"/>
</dbReference>
<gene>
    <name evidence="2" type="ORF">SAMN05216339_104156</name>
</gene>
<dbReference type="InterPro" id="IPR014729">
    <property type="entry name" value="Rossmann-like_a/b/a_fold"/>
</dbReference>
<dbReference type="AlphaFoldDB" id="A0A1I7H930"/>
<dbReference type="OrthoDB" id="3572539at2"/>
<dbReference type="Gene3D" id="3.40.50.620">
    <property type="entry name" value="HUPs"/>
    <property type="match status" value="1"/>
</dbReference>
<dbReference type="Pfam" id="PF01902">
    <property type="entry name" value="Diphthami_syn_2"/>
    <property type="match status" value="1"/>
</dbReference>
<feature type="domain" description="Diphthamide synthase" evidence="1">
    <location>
        <begin position="5"/>
        <end position="201"/>
    </location>
</feature>
<evidence type="ECO:0000259" key="1">
    <source>
        <dbReference type="Pfam" id="PF01902"/>
    </source>
</evidence>
<name>A0A1I7H930_9PROT</name>
<evidence type="ECO:0000313" key="3">
    <source>
        <dbReference type="Proteomes" id="UP000183926"/>
    </source>
</evidence>
<evidence type="ECO:0000313" key="2">
    <source>
        <dbReference type="EMBL" id="SFU57140.1"/>
    </source>
</evidence>
<accession>A0A1I7H930</accession>
<dbReference type="Gene3D" id="3.90.1490.10">
    <property type="entry name" value="putative n-type atp pyrophosphatase, domain 2"/>
    <property type="match status" value="1"/>
</dbReference>
<proteinExistence type="predicted"/>
<sequence>MKQRVFLSWSTGKDSAWSLHVLRQDPDVEVIGLLTTVNATYERVAMHSTRLALAEAQAHTVGLPLHIIPLPWPCSNEVYEREMRRAIKGIVESGATHIAFGDLFLADIRAYRVKQLEGSGLQPLFPIWHQPTDSLAHRMIDAEVVAVVTCVDPKQLSPSFVGRIFNHTFLNDLPESVDPCGENGEFHTCVLAGPMFQESLCASVGEVVERDGFYFADLIPDGAIGYAPAANNVIQPMPARYTGLRR</sequence>